<dbReference type="RefSeq" id="WP_182584223.1">
    <property type="nucleotide sequence ID" value="NZ_JABVCQ010000021.1"/>
</dbReference>
<gene>
    <name evidence="1" type="ORF">HUK38_10200</name>
</gene>
<evidence type="ECO:0008006" key="3">
    <source>
        <dbReference type="Google" id="ProtNLM"/>
    </source>
</evidence>
<dbReference type="EMBL" id="JABVCQ010000021">
    <property type="protein sequence ID" value="MBB1126597.1"/>
    <property type="molecule type" value="Genomic_DNA"/>
</dbReference>
<protein>
    <recommendedName>
        <fullName evidence="3">Flagellar protein FliT</fullName>
    </recommendedName>
</protein>
<comment type="caution">
    <text evidence="1">The sequence shown here is derived from an EMBL/GenBank/DDBJ whole genome shotgun (WGS) entry which is preliminary data.</text>
</comment>
<evidence type="ECO:0000313" key="1">
    <source>
        <dbReference type="EMBL" id="MBB1126597.1"/>
    </source>
</evidence>
<reference evidence="1 2" key="1">
    <citation type="journal article" date="2020" name="Arch. Microbiol.">
        <title>The genome sequence of the giant phototrophic gammaproteobacterium Thiospirillum jenense gives insight into its physiological properties and phylogenetic relationships.</title>
        <authorList>
            <person name="Imhoff J.F."/>
            <person name="Meyer T.E."/>
            <person name="Kyndt J.A."/>
        </authorList>
    </citation>
    <scope>NUCLEOTIDE SEQUENCE [LARGE SCALE GENOMIC DNA]</scope>
    <source>
        <strain evidence="1 2">DSM 216</strain>
    </source>
</reference>
<dbReference type="Proteomes" id="UP000548632">
    <property type="component" value="Unassembled WGS sequence"/>
</dbReference>
<accession>A0A839HI53</accession>
<sequence>MAESPPLLALSAINNPAAPLLERITALTVALEQAVAADSTSPQWTLLDQLSSQIAVLITPQTLAAAVTDEPTRARLTTALQQLLNTHQKTLVIAQAQRQQLADALHQLRTNRQATDAYLDVLHDSWTS</sequence>
<dbReference type="AlphaFoldDB" id="A0A839HI53"/>
<evidence type="ECO:0000313" key="2">
    <source>
        <dbReference type="Proteomes" id="UP000548632"/>
    </source>
</evidence>
<name>A0A839HI53_9GAMM</name>
<keyword evidence="2" id="KW-1185">Reference proteome</keyword>
<proteinExistence type="predicted"/>
<organism evidence="1 2">
    <name type="scientific">Thiospirillum jenense</name>
    <dbReference type="NCBI Taxonomy" id="1653858"/>
    <lineage>
        <taxon>Bacteria</taxon>
        <taxon>Pseudomonadati</taxon>
        <taxon>Pseudomonadota</taxon>
        <taxon>Gammaproteobacteria</taxon>
        <taxon>Chromatiales</taxon>
        <taxon>Chromatiaceae</taxon>
        <taxon>Thiospirillum</taxon>
    </lineage>
</organism>